<evidence type="ECO:0000256" key="3">
    <source>
        <dbReference type="ARBA" id="ARBA00022516"/>
    </source>
</evidence>
<dbReference type="Pfam" id="PF02504">
    <property type="entry name" value="FA_synthesis"/>
    <property type="match status" value="1"/>
</dbReference>
<dbReference type="EC" id="2.3.1.274" evidence="8 10"/>
<protein>
    <recommendedName>
        <fullName evidence="8 10">Phosphate acyltransferase</fullName>
        <ecNumber evidence="8 10">2.3.1.274</ecNumber>
    </recommendedName>
    <alternativeName>
        <fullName evidence="10">Acyl-ACP phosphotransacylase</fullName>
    </alternativeName>
    <alternativeName>
        <fullName evidence="10">Acyl-[acyl-carrier-protein]--phosphate acyltransferase</fullName>
    </alternativeName>
    <alternativeName>
        <fullName evidence="10">Phosphate-acyl-ACP acyltransferase</fullName>
    </alternativeName>
</protein>
<evidence type="ECO:0000313" key="11">
    <source>
        <dbReference type="EMBL" id="HIQ81455.1"/>
    </source>
</evidence>
<dbReference type="GO" id="GO:0005737">
    <property type="term" value="C:cytoplasm"/>
    <property type="evidence" value="ECO:0007669"/>
    <property type="project" value="UniProtKB-SubCell"/>
</dbReference>
<evidence type="ECO:0000256" key="9">
    <source>
        <dbReference type="ARBA" id="ARBA00046608"/>
    </source>
</evidence>
<evidence type="ECO:0000256" key="5">
    <source>
        <dbReference type="ARBA" id="ARBA00023098"/>
    </source>
</evidence>
<evidence type="ECO:0000256" key="7">
    <source>
        <dbReference type="ARBA" id="ARBA00023264"/>
    </source>
</evidence>
<comment type="subunit">
    <text evidence="9 10">Homodimer. Probably interacts with PlsY.</text>
</comment>
<comment type="similarity">
    <text evidence="10">Belongs to the PlsX family.</text>
</comment>
<evidence type="ECO:0000256" key="2">
    <source>
        <dbReference type="ARBA" id="ARBA00022490"/>
    </source>
</evidence>
<name>A0A9D1CWF6_9FIRM</name>
<dbReference type="Gene3D" id="3.40.718.10">
    <property type="entry name" value="Isopropylmalate Dehydrogenase"/>
    <property type="match status" value="1"/>
</dbReference>
<dbReference type="GO" id="GO:0006633">
    <property type="term" value="P:fatty acid biosynthetic process"/>
    <property type="evidence" value="ECO:0007669"/>
    <property type="project" value="UniProtKB-UniRule"/>
</dbReference>
<dbReference type="Proteomes" id="UP000886787">
    <property type="component" value="Unassembled WGS sequence"/>
</dbReference>
<evidence type="ECO:0000256" key="4">
    <source>
        <dbReference type="ARBA" id="ARBA00022679"/>
    </source>
</evidence>
<gene>
    <name evidence="10 11" type="primary">plsX</name>
    <name evidence="11" type="ORF">IAD32_09335</name>
</gene>
<keyword evidence="7 10" id="KW-1208">Phospholipid metabolism</keyword>
<keyword evidence="5 10" id="KW-0443">Lipid metabolism</keyword>
<dbReference type="NCBIfam" id="TIGR00182">
    <property type="entry name" value="plsX"/>
    <property type="match status" value="1"/>
</dbReference>
<dbReference type="EMBL" id="DVFW01000050">
    <property type="protein sequence ID" value="HIQ81455.1"/>
    <property type="molecule type" value="Genomic_DNA"/>
</dbReference>
<sequence>MKIIVDAFGGDNAPFEILKGAEQAAQELQLDILLTGDEKKIVQIARDQEISLDRMEIAHAPQVITMEDDASAVLKTKKDSSMARGLEMLVQGKGDAFVSAGNSGALVVGATMLVKRIQGIKRPAFAPIVPTAGGCAMLIDGGANVECRPEMLLQFGIMGALYMEKVMGIQNPRVGLANCGTEAHKGTQLQHEAYALLQASGLHFVGNIEGRDIPLDGCDVLVADGFTGNLIIKTYEGVAIALMDKIKTMFGKNIKTKLAAAMVLSDLKKMKKEFDYNEYGGSPIMGVAKPVFKAHGSAKAKTIKSALRLTKQYVQGNVTQEIADSIQV</sequence>
<evidence type="ECO:0000256" key="10">
    <source>
        <dbReference type="HAMAP-Rule" id="MF_00019"/>
    </source>
</evidence>
<keyword evidence="6 10" id="KW-0594">Phospholipid biosynthesis</keyword>
<evidence type="ECO:0000313" key="12">
    <source>
        <dbReference type="Proteomes" id="UP000886787"/>
    </source>
</evidence>
<comment type="catalytic activity">
    <reaction evidence="1 10">
        <text>a fatty acyl-[ACP] + phosphate = an acyl phosphate + holo-[ACP]</text>
        <dbReference type="Rhea" id="RHEA:42292"/>
        <dbReference type="Rhea" id="RHEA-COMP:9685"/>
        <dbReference type="Rhea" id="RHEA-COMP:14125"/>
        <dbReference type="ChEBI" id="CHEBI:43474"/>
        <dbReference type="ChEBI" id="CHEBI:59918"/>
        <dbReference type="ChEBI" id="CHEBI:64479"/>
        <dbReference type="ChEBI" id="CHEBI:138651"/>
        <dbReference type="EC" id="2.3.1.274"/>
    </reaction>
</comment>
<keyword evidence="2 10" id="KW-0963">Cytoplasm</keyword>
<organism evidence="11 12">
    <name type="scientific">Candidatus Scatavimonas merdigallinarum</name>
    <dbReference type="NCBI Taxonomy" id="2840914"/>
    <lineage>
        <taxon>Bacteria</taxon>
        <taxon>Bacillati</taxon>
        <taxon>Bacillota</taxon>
        <taxon>Clostridia</taxon>
        <taxon>Eubacteriales</taxon>
        <taxon>Oscillospiraceae</taxon>
        <taxon>Oscillospiraceae incertae sedis</taxon>
        <taxon>Candidatus Scatavimonas</taxon>
    </lineage>
</organism>
<comment type="pathway">
    <text evidence="10">Lipid metabolism; phospholipid metabolism.</text>
</comment>
<keyword evidence="3 10" id="KW-0444">Lipid biosynthesis</keyword>
<dbReference type="PIRSF" id="PIRSF002465">
    <property type="entry name" value="Phsphlp_syn_PlsX"/>
    <property type="match status" value="1"/>
</dbReference>
<dbReference type="InterPro" id="IPR003664">
    <property type="entry name" value="FA_synthesis"/>
</dbReference>
<accession>A0A9D1CWF6</accession>
<dbReference type="GO" id="GO:0043811">
    <property type="term" value="F:phosphate:acyl-[acyl carrier protein] acyltransferase activity"/>
    <property type="evidence" value="ECO:0007669"/>
    <property type="project" value="UniProtKB-UniRule"/>
</dbReference>
<dbReference type="AlphaFoldDB" id="A0A9D1CWF6"/>
<comment type="caution">
    <text evidence="11">The sequence shown here is derived from an EMBL/GenBank/DDBJ whole genome shotgun (WGS) entry which is preliminary data.</text>
</comment>
<evidence type="ECO:0000256" key="6">
    <source>
        <dbReference type="ARBA" id="ARBA00023209"/>
    </source>
</evidence>
<keyword evidence="11" id="KW-0012">Acyltransferase</keyword>
<reference evidence="11" key="2">
    <citation type="journal article" date="2021" name="PeerJ">
        <title>Extensive microbial diversity within the chicken gut microbiome revealed by metagenomics and culture.</title>
        <authorList>
            <person name="Gilroy R."/>
            <person name="Ravi A."/>
            <person name="Getino M."/>
            <person name="Pursley I."/>
            <person name="Horton D.L."/>
            <person name="Alikhan N.F."/>
            <person name="Baker D."/>
            <person name="Gharbi K."/>
            <person name="Hall N."/>
            <person name="Watson M."/>
            <person name="Adriaenssens E.M."/>
            <person name="Foster-Nyarko E."/>
            <person name="Jarju S."/>
            <person name="Secka A."/>
            <person name="Antonio M."/>
            <person name="Oren A."/>
            <person name="Chaudhuri R.R."/>
            <person name="La Ragione R."/>
            <person name="Hildebrand F."/>
            <person name="Pallen M.J."/>
        </authorList>
    </citation>
    <scope>NUCLEOTIDE SEQUENCE</scope>
    <source>
        <strain evidence="11">ChiSjej1B19-3389</strain>
    </source>
</reference>
<comment type="subcellular location">
    <subcellularLocation>
        <location evidence="10">Cytoplasm</location>
    </subcellularLocation>
    <text evidence="10">Associated with the membrane possibly through PlsY.</text>
</comment>
<reference evidence="11" key="1">
    <citation type="submission" date="2020-10" db="EMBL/GenBank/DDBJ databases">
        <authorList>
            <person name="Gilroy R."/>
        </authorList>
    </citation>
    <scope>NUCLEOTIDE SEQUENCE</scope>
    <source>
        <strain evidence="11">ChiSjej1B19-3389</strain>
    </source>
</reference>
<dbReference type="PANTHER" id="PTHR30100">
    <property type="entry name" value="FATTY ACID/PHOSPHOLIPID SYNTHESIS PROTEIN PLSX"/>
    <property type="match status" value="1"/>
</dbReference>
<keyword evidence="4 10" id="KW-0808">Transferase</keyword>
<comment type="function">
    <text evidence="10">Catalyzes the reversible formation of acyl-phosphate (acyl-PO(4)) from acyl-[acyl-carrier-protein] (acyl-ACP). This enzyme utilizes acyl-ACP as fatty acyl donor, but not acyl-CoA.</text>
</comment>
<dbReference type="GO" id="GO:0008654">
    <property type="term" value="P:phospholipid biosynthetic process"/>
    <property type="evidence" value="ECO:0007669"/>
    <property type="project" value="UniProtKB-KW"/>
</dbReference>
<dbReference type="SUPFAM" id="SSF53659">
    <property type="entry name" value="Isocitrate/Isopropylmalate dehydrogenase-like"/>
    <property type="match status" value="1"/>
</dbReference>
<evidence type="ECO:0000256" key="1">
    <source>
        <dbReference type="ARBA" id="ARBA00001232"/>
    </source>
</evidence>
<dbReference type="InterPro" id="IPR012281">
    <property type="entry name" value="Phospholipid_synth_PlsX-like"/>
</dbReference>
<dbReference type="PANTHER" id="PTHR30100:SF1">
    <property type="entry name" value="PHOSPHATE ACYLTRANSFERASE"/>
    <property type="match status" value="1"/>
</dbReference>
<dbReference type="HAMAP" id="MF_00019">
    <property type="entry name" value="PlsX"/>
    <property type="match status" value="1"/>
</dbReference>
<proteinExistence type="inferred from homology"/>
<evidence type="ECO:0000256" key="8">
    <source>
        <dbReference type="ARBA" id="ARBA00024069"/>
    </source>
</evidence>